<evidence type="ECO:0000313" key="3">
    <source>
        <dbReference type="Proteomes" id="UP001526337"/>
    </source>
</evidence>
<dbReference type="Pfam" id="PF05258">
    <property type="entry name" value="DciA"/>
    <property type="match status" value="1"/>
</dbReference>
<dbReference type="InterPro" id="IPR007922">
    <property type="entry name" value="DciA-like"/>
</dbReference>
<comment type="caution">
    <text evidence="2">The sequence shown here is derived from an EMBL/GenBank/DDBJ whole genome shotgun (WGS) entry which is preliminary data.</text>
</comment>
<dbReference type="RefSeq" id="WP_171790731.1">
    <property type="nucleotide sequence ID" value="NZ_JABJWD010000053.1"/>
</dbReference>
<evidence type="ECO:0000313" key="2">
    <source>
        <dbReference type="EMBL" id="MCW4590597.1"/>
    </source>
</evidence>
<organism evidence="2 3">
    <name type="scientific">Gluconacetobacter entanii</name>
    <dbReference type="NCBI Taxonomy" id="108528"/>
    <lineage>
        <taxon>Bacteria</taxon>
        <taxon>Pseudomonadati</taxon>
        <taxon>Pseudomonadota</taxon>
        <taxon>Alphaproteobacteria</taxon>
        <taxon>Acetobacterales</taxon>
        <taxon>Acetobacteraceae</taxon>
        <taxon>Gluconacetobacter</taxon>
    </lineage>
</organism>
<dbReference type="PANTHER" id="PTHR36456">
    <property type="entry name" value="UPF0232 PROTEIN SCO3875"/>
    <property type="match status" value="1"/>
</dbReference>
<name>A0ABT3K5B0_9PROT</name>
<feature type="compositionally biased region" description="Low complexity" evidence="1">
    <location>
        <begin position="14"/>
        <end position="37"/>
    </location>
</feature>
<reference evidence="2 3" key="1">
    <citation type="submission" date="2022-07" db="EMBL/GenBank/DDBJ databases">
        <title>Genome stability of Gluconacetobacter entanii AV429.</title>
        <authorList>
            <person name="Trcek J."/>
            <person name="Cepec E."/>
        </authorList>
    </citation>
    <scope>NUCLEOTIDE SEQUENCE [LARGE SCALE GENOMIC DNA]</scope>
    <source>
        <strain evidence="2 3">AV429_2022</strain>
    </source>
</reference>
<accession>A0ABT3K5B0</accession>
<protein>
    <submittedName>
        <fullName evidence="2">DUF721 domain-containing protein</fullName>
    </submittedName>
</protein>
<keyword evidence="3" id="KW-1185">Reference proteome</keyword>
<feature type="region of interest" description="Disordered" evidence="1">
    <location>
        <begin position="139"/>
        <end position="161"/>
    </location>
</feature>
<dbReference type="Proteomes" id="UP001526337">
    <property type="component" value="Unassembled WGS sequence"/>
</dbReference>
<feature type="compositionally biased region" description="Pro residues" evidence="1">
    <location>
        <begin position="139"/>
        <end position="151"/>
    </location>
</feature>
<gene>
    <name evidence="2" type="ORF">NO263_08400</name>
</gene>
<dbReference type="EMBL" id="JANGSQ010000101">
    <property type="protein sequence ID" value="MCW4590597.1"/>
    <property type="molecule type" value="Genomic_DNA"/>
</dbReference>
<sequence>MTKEPTRGKRKKAATPTAQQPAPAARSTAAAPKAEAPNRARRLCSLGALMPAVTRPTFRRQSPAAVQVMLDWADIVGPELARVTVPRRLSGGTLTVACAGPVATELPYLAPGLIARINGVCGTGVVSRIKPLQDLALRPAPPPPRPRPVPAPVEIGDMPEGPLRDALSRLGGWIGQRGASRRRGG</sequence>
<evidence type="ECO:0000256" key="1">
    <source>
        <dbReference type="SAM" id="MobiDB-lite"/>
    </source>
</evidence>
<proteinExistence type="predicted"/>
<dbReference type="PANTHER" id="PTHR36456:SF1">
    <property type="entry name" value="UPF0232 PROTEIN SCO3875"/>
    <property type="match status" value="1"/>
</dbReference>
<feature type="region of interest" description="Disordered" evidence="1">
    <location>
        <begin position="1"/>
        <end position="37"/>
    </location>
</feature>